<comment type="subcellular location">
    <subcellularLocation>
        <location evidence="1">Cell membrane</location>
        <topology evidence="1">Multi-pass membrane protein</topology>
    </subcellularLocation>
</comment>
<dbReference type="PATRIC" id="fig|1224164.3.peg.2222"/>
<feature type="transmembrane region" description="Helical" evidence="6">
    <location>
        <begin position="162"/>
        <end position="180"/>
    </location>
</feature>
<dbReference type="RefSeq" id="WP_025253575.1">
    <property type="nucleotide sequence ID" value="NZ_CP004353.1"/>
</dbReference>
<feature type="domain" description="Major facilitator superfamily (MFS) profile" evidence="7">
    <location>
        <begin position="258"/>
        <end position="435"/>
    </location>
</feature>
<keyword evidence="9" id="KW-1185">Reference proteome</keyword>
<dbReference type="InterPro" id="IPR024671">
    <property type="entry name" value="Atg22-like"/>
</dbReference>
<feature type="transmembrane region" description="Helical" evidence="6">
    <location>
        <begin position="117"/>
        <end position="141"/>
    </location>
</feature>
<dbReference type="GO" id="GO:0022857">
    <property type="term" value="F:transmembrane transporter activity"/>
    <property type="evidence" value="ECO:0007669"/>
    <property type="project" value="InterPro"/>
</dbReference>
<evidence type="ECO:0000256" key="1">
    <source>
        <dbReference type="ARBA" id="ARBA00004651"/>
    </source>
</evidence>
<gene>
    <name evidence="8" type="ORF">B843_11025</name>
</gene>
<evidence type="ECO:0000313" key="9">
    <source>
        <dbReference type="Proteomes" id="UP000019222"/>
    </source>
</evidence>
<dbReference type="AlphaFoldDB" id="W5YAL6"/>
<dbReference type="PROSITE" id="PS50850">
    <property type="entry name" value="MFS"/>
    <property type="match status" value="1"/>
</dbReference>
<dbReference type="KEGG" id="cvt:B843_11025"/>
<evidence type="ECO:0000256" key="5">
    <source>
        <dbReference type="ARBA" id="ARBA00023136"/>
    </source>
</evidence>
<dbReference type="GO" id="GO:0005886">
    <property type="term" value="C:plasma membrane"/>
    <property type="evidence" value="ECO:0007669"/>
    <property type="project" value="UniProtKB-SubCell"/>
</dbReference>
<keyword evidence="2" id="KW-0813">Transport</keyword>
<feature type="transmembrane region" description="Helical" evidence="6">
    <location>
        <begin position="200"/>
        <end position="220"/>
    </location>
</feature>
<feature type="transmembrane region" description="Helical" evidence="6">
    <location>
        <begin position="347"/>
        <end position="369"/>
    </location>
</feature>
<accession>W5YAL6</accession>
<evidence type="ECO:0000313" key="8">
    <source>
        <dbReference type="EMBL" id="AHI23583.1"/>
    </source>
</evidence>
<dbReference type="SUPFAM" id="SSF103473">
    <property type="entry name" value="MFS general substrate transporter"/>
    <property type="match status" value="1"/>
</dbReference>
<dbReference type="PANTHER" id="PTHR23519:SF1">
    <property type="entry name" value="AUTOPHAGY-RELATED PROTEIN 22"/>
    <property type="match status" value="1"/>
</dbReference>
<name>W5YAL6_9CORY</name>
<dbReference type="eggNOG" id="COG2270">
    <property type="taxonomic scope" value="Bacteria"/>
</dbReference>
<proteinExistence type="predicted"/>
<evidence type="ECO:0000256" key="2">
    <source>
        <dbReference type="ARBA" id="ARBA00022448"/>
    </source>
</evidence>
<feature type="transmembrane region" description="Helical" evidence="6">
    <location>
        <begin position="323"/>
        <end position="341"/>
    </location>
</feature>
<evidence type="ECO:0000259" key="7">
    <source>
        <dbReference type="PROSITE" id="PS50850"/>
    </source>
</evidence>
<organism evidence="8 9">
    <name type="scientific">Corynebacterium vitaeruminis DSM 20294</name>
    <dbReference type="NCBI Taxonomy" id="1224164"/>
    <lineage>
        <taxon>Bacteria</taxon>
        <taxon>Bacillati</taxon>
        <taxon>Actinomycetota</taxon>
        <taxon>Actinomycetes</taxon>
        <taxon>Mycobacteriales</taxon>
        <taxon>Corynebacteriaceae</taxon>
        <taxon>Corynebacterium</taxon>
    </lineage>
</organism>
<keyword evidence="4 6" id="KW-1133">Transmembrane helix</keyword>
<dbReference type="HOGENOM" id="CLU_017518_3_1_11"/>
<dbReference type="PANTHER" id="PTHR23519">
    <property type="entry name" value="AUTOPHAGY-RELATED PROTEIN 22"/>
    <property type="match status" value="1"/>
</dbReference>
<feature type="transmembrane region" description="Helical" evidence="6">
    <location>
        <begin position="92"/>
        <end position="111"/>
    </location>
</feature>
<dbReference type="Proteomes" id="UP000019222">
    <property type="component" value="Chromosome"/>
</dbReference>
<keyword evidence="3 6" id="KW-0812">Transmembrane</keyword>
<reference evidence="8 9" key="1">
    <citation type="submission" date="2013-02" db="EMBL/GenBank/DDBJ databases">
        <title>The complete genome sequence of Corynebacterium vitaeruminis DSM 20294.</title>
        <authorList>
            <person name="Ruckert C."/>
            <person name="Albersmeier A."/>
            <person name="Kalinowski J."/>
        </authorList>
    </citation>
    <scope>NUCLEOTIDE SEQUENCE [LARGE SCALE GENOMIC DNA]</scope>
    <source>
        <strain evidence="9">ATCC 10234</strain>
    </source>
</reference>
<dbReference type="InterPro" id="IPR036259">
    <property type="entry name" value="MFS_trans_sf"/>
</dbReference>
<evidence type="ECO:0000256" key="4">
    <source>
        <dbReference type="ARBA" id="ARBA00022989"/>
    </source>
</evidence>
<keyword evidence="5 6" id="KW-0472">Membrane</keyword>
<feature type="transmembrane region" description="Helical" evidence="6">
    <location>
        <begin position="260"/>
        <end position="286"/>
    </location>
</feature>
<dbReference type="EMBL" id="CP004353">
    <property type="protein sequence ID" value="AHI23583.1"/>
    <property type="molecule type" value="Genomic_DNA"/>
</dbReference>
<sequence>MTVATAPSSRRTDRATVVAWGLWDMGSAAFNAVLVTFVFSVYLTDSVGLNVHTSATPSTWYSLAIALSGVAIALVAPVMGQRADARGKRRQSVRSWTLLTFALMLALFVVRNDAPDYFWVGITLMAIASVTFELSEVSYFAMLNQVSTRENVGRVSGFGWSLGYFGGIILLLICYVGFIAGSSGGHAGLLRVPSEGGFNIRLVAVVAAVWFLVLALPVMFRVPEVAPNPELETGGVVSSYKVLIATLKELWHTDRNSLRFLLASAVFRDGLAGVFTFGAILAVTVYEFRPDQVLLFGVAANVISAIGALACGTFDDRFGPKPVILVSLASMVACSVVLYFVHGPLMFWIFGLALCLFVGPAQSASRSFLSRLCEEGREGQLFGLYTTTGRAVSPLAPAAFSLFTGVTGSDRAGIFAIALILVLGLWLLTRVRQPS</sequence>
<evidence type="ECO:0000256" key="3">
    <source>
        <dbReference type="ARBA" id="ARBA00022692"/>
    </source>
</evidence>
<feature type="transmembrane region" description="Helical" evidence="6">
    <location>
        <begin position="17"/>
        <end position="39"/>
    </location>
</feature>
<feature type="transmembrane region" description="Helical" evidence="6">
    <location>
        <begin position="292"/>
        <end position="311"/>
    </location>
</feature>
<dbReference type="Pfam" id="PF11700">
    <property type="entry name" value="ATG22"/>
    <property type="match status" value="1"/>
</dbReference>
<dbReference type="InterPro" id="IPR020846">
    <property type="entry name" value="MFS_dom"/>
</dbReference>
<dbReference type="Gene3D" id="1.20.1250.20">
    <property type="entry name" value="MFS general substrate transporter like domains"/>
    <property type="match status" value="2"/>
</dbReference>
<feature type="transmembrane region" description="Helical" evidence="6">
    <location>
        <begin position="412"/>
        <end position="429"/>
    </location>
</feature>
<protein>
    <recommendedName>
        <fullName evidence="7">Major facilitator superfamily (MFS) profile domain-containing protein</fullName>
    </recommendedName>
</protein>
<feature type="transmembrane region" description="Helical" evidence="6">
    <location>
        <begin position="59"/>
        <end position="80"/>
    </location>
</feature>
<dbReference type="STRING" id="1224164.B843_11025"/>
<evidence type="ECO:0000256" key="6">
    <source>
        <dbReference type="SAM" id="Phobius"/>
    </source>
</evidence>
<feature type="transmembrane region" description="Helical" evidence="6">
    <location>
        <begin position="381"/>
        <end position="400"/>
    </location>
</feature>
<dbReference type="InterPro" id="IPR050495">
    <property type="entry name" value="ATG22/LtaA_families"/>
</dbReference>